<dbReference type="PANTHER" id="PTHR24276:SF98">
    <property type="entry name" value="FI18310P1-RELATED"/>
    <property type="match status" value="1"/>
</dbReference>
<dbReference type="PANTHER" id="PTHR24276">
    <property type="entry name" value="POLYSERASE-RELATED"/>
    <property type="match status" value="1"/>
</dbReference>
<dbReference type="PRINTS" id="PR00722">
    <property type="entry name" value="CHYMOTRYPSIN"/>
</dbReference>
<evidence type="ECO:0000256" key="3">
    <source>
        <dbReference type="RuleBase" id="RU363034"/>
    </source>
</evidence>
<sequence>MRRPIARAMTGVLGLVSAAAGVLAAPAPVAADSVIVGGEPVEVADTPWVVALSSRDRFGGTRAGQFCGGVVVAPTRVLTAAHCLGREVLGGAPEDVPDFKVIAGRTELTDQGGQEIGISGTWVNPEYDPATNAGDLAVLTLRSALPSSYVIGTAGAGDAAYKPGTGASVYGWGDTTGNGTYASSLRAARVQVLEDAACERAYPGNANGEYLAAVMLCAGDPLGGKDACQGDSGGPLVAMGRLIGLVSWGSGCGEAANPGVYTRISAVLPPDLTKEPVPDLTKEPAPGPAKEPASRPAGKPAAR</sequence>
<dbReference type="GO" id="GO:0008233">
    <property type="term" value="F:peptidase activity"/>
    <property type="evidence" value="ECO:0007669"/>
    <property type="project" value="UniProtKB-KW"/>
</dbReference>
<reference evidence="7 8" key="1">
    <citation type="submission" date="2023-10" db="EMBL/GenBank/DDBJ databases">
        <title>The genome sequence of Streptomyces sp. HUAS YS2.</title>
        <authorList>
            <person name="Mo P."/>
        </authorList>
    </citation>
    <scope>NUCLEOTIDE SEQUENCE [LARGE SCALE GENOMIC DNA]</scope>
    <source>
        <strain evidence="7 8">HUAS YS2</strain>
    </source>
</reference>
<dbReference type="InterPro" id="IPR043504">
    <property type="entry name" value="Peptidase_S1_PA_chymotrypsin"/>
</dbReference>
<feature type="compositionally biased region" description="Basic and acidic residues" evidence="4">
    <location>
        <begin position="272"/>
        <end position="282"/>
    </location>
</feature>
<dbReference type="PROSITE" id="PS50240">
    <property type="entry name" value="TRYPSIN_DOM"/>
    <property type="match status" value="1"/>
</dbReference>
<dbReference type="InterPro" id="IPR018114">
    <property type="entry name" value="TRYPSIN_HIS"/>
</dbReference>
<dbReference type="GO" id="GO:0006508">
    <property type="term" value="P:proteolysis"/>
    <property type="evidence" value="ECO:0007669"/>
    <property type="project" value="UniProtKB-KW"/>
</dbReference>
<dbReference type="SUPFAM" id="SSF50494">
    <property type="entry name" value="Trypsin-like serine proteases"/>
    <property type="match status" value="1"/>
</dbReference>
<dbReference type="EMBL" id="CP137573">
    <property type="protein sequence ID" value="WOX21664.1"/>
    <property type="molecule type" value="Genomic_DNA"/>
</dbReference>
<name>A0ABZ0LQA1_9ACTN</name>
<feature type="region of interest" description="Disordered" evidence="4">
    <location>
        <begin position="268"/>
        <end position="303"/>
    </location>
</feature>
<evidence type="ECO:0000256" key="4">
    <source>
        <dbReference type="SAM" id="MobiDB-lite"/>
    </source>
</evidence>
<dbReference type="Pfam" id="PF00089">
    <property type="entry name" value="Trypsin"/>
    <property type="match status" value="1"/>
</dbReference>
<protein>
    <submittedName>
        <fullName evidence="7">Serine protease</fullName>
    </submittedName>
</protein>
<feature type="domain" description="Peptidase S1" evidence="6">
    <location>
        <begin position="35"/>
        <end position="282"/>
    </location>
</feature>
<dbReference type="InterPro" id="IPR009003">
    <property type="entry name" value="Peptidase_S1_PA"/>
</dbReference>
<dbReference type="CDD" id="cd00190">
    <property type="entry name" value="Tryp_SPc"/>
    <property type="match status" value="1"/>
</dbReference>
<keyword evidence="8" id="KW-1185">Reference proteome</keyword>
<evidence type="ECO:0000256" key="2">
    <source>
        <dbReference type="ARBA" id="ARBA00023157"/>
    </source>
</evidence>
<proteinExistence type="inferred from homology"/>
<dbReference type="Gene3D" id="2.40.10.10">
    <property type="entry name" value="Trypsin-like serine proteases"/>
    <property type="match status" value="1"/>
</dbReference>
<keyword evidence="5" id="KW-0732">Signal</keyword>
<feature type="signal peptide" evidence="5">
    <location>
        <begin position="1"/>
        <end position="24"/>
    </location>
</feature>
<evidence type="ECO:0000259" key="6">
    <source>
        <dbReference type="PROSITE" id="PS50240"/>
    </source>
</evidence>
<dbReference type="SMART" id="SM00020">
    <property type="entry name" value="Tryp_SPc"/>
    <property type="match status" value="1"/>
</dbReference>
<dbReference type="InterPro" id="IPR001314">
    <property type="entry name" value="Peptidase_S1A"/>
</dbReference>
<evidence type="ECO:0000256" key="5">
    <source>
        <dbReference type="SAM" id="SignalP"/>
    </source>
</evidence>
<evidence type="ECO:0000313" key="8">
    <source>
        <dbReference type="Proteomes" id="UP001301731"/>
    </source>
</evidence>
<evidence type="ECO:0000256" key="1">
    <source>
        <dbReference type="ARBA" id="ARBA00007664"/>
    </source>
</evidence>
<dbReference type="InterPro" id="IPR001254">
    <property type="entry name" value="Trypsin_dom"/>
</dbReference>
<dbReference type="InterPro" id="IPR033116">
    <property type="entry name" value="TRYPSIN_SER"/>
</dbReference>
<organism evidence="7 8">
    <name type="scientific">Streptomyces solicathayae</name>
    <dbReference type="NCBI Taxonomy" id="3081768"/>
    <lineage>
        <taxon>Bacteria</taxon>
        <taxon>Bacillati</taxon>
        <taxon>Actinomycetota</taxon>
        <taxon>Actinomycetes</taxon>
        <taxon>Kitasatosporales</taxon>
        <taxon>Streptomycetaceae</taxon>
        <taxon>Streptomyces</taxon>
    </lineage>
</organism>
<accession>A0ABZ0LQA1</accession>
<feature type="chain" id="PRO_5047313986" evidence="5">
    <location>
        <begin position="25"/>
        <end position="303"/>
    </location>
</feature>
<keyword evidence="3" id="KW-0720">Serine protease</keyword>
<dbReference type="PROSITE" id="PS00135">
    <property type="entry name" value="TRYPSIN_SER"/>
    <property type="match status" value="1"/>
</dbReference>
<dbReference type="PROSITE" id="PS00134">
    <property type="entry name" value="TRYPSIN_HIS"/>
    <property type="match status" value="1"/>
</dbReference>
<gene>
    <name evidence="7" type="ORF">R2D22_09725</name>
</gene>
<dbReference type="InterPro" id="IPR050430">
    <property type="entry name" value="Peptidase_S1"/>
</dbReference>
<dbReference type="RefSeq" id="WP_318102688.1">
    <property type="nucleotide sequence ID" value="NZ_CP137573.1"/>
</dbReference>
<dbReference type="Proteomes" id="UP001301731">
    <property type="component" value="Chromosome"/>
</dbReference>
<keyword evidence="3 7" id="KW-0645">Protease</keyword>
<keyword evidence="2" id="KW-1015">Disulfide bond</keyword>
<keyword evidence="3" id="KW-0378">Hydrolase</keyword>
<evidence type="ECO:0000313" key="7">
    <source>
        <dbReference type="EMBL" id="WOX21664.1"/>
    </source>
</evidence>
<comment type="similarity">
    <text evidence="1">Belongs to the peptidase S1 family.</text>
</comment>